<proteinExistence type="predicted"/>
<evidence type="ECO:0000256" key="1">
    <source>
        <dbReference type="SAM" id="MobiDB-lite"/>
    </source>
</evidence>
<keyword evidence="3" id="KW-1185">Reference proteome</keyword>
<sequence length="295" mass="32823">MNNLLKVTVPKDHATPSKTQMPKAPKPMKHSSSHTNILKQESSPELSDIVYSSPMVISSDSFKELPHFVQAEWTTCFLPTLYHCLFASEDPFSLFSKGPNLVNTIQKVLNLIFPGHNYKVVWGSKLCQLRSIIDRNSIKVIKTFFAQAEYDRNPTAIGQYVKWATREDGPALWEGPSPPQYTEDDPGYKPPHGLFQSKFIIDVATPLVQYLNTSLGTFGCPKALFALMAAAVECAFLSFSTGVFVKPPGDFSQEHVGHLVADYMANFESFTCGYVIESQKLKKVNPSTSSLQKSC</sequence>
<name>B0CX40_LACBS</name>
<dbReference type="OrthoDB" id="3070163at2759"/>
<dbReference type="KEGG" id="lbc:LACBIDRAFT_322667"/>
<evidence type="ECO:0000313" key="3">
    <source>
        <dbReference type="Proteomes" id="UP000001194"/>
    </source>
</evidence>
<dbReference type="HOGENOM" id="CLU_943555_0_0_1"/>
<dbReference type="EMBL" id="DS547093">
    <property type="protein sequence ID" value="EDR13186.1"/>
    <property type="molecule type" value="Genomic_DNA"/>
</dbReference>
<accession>B0CX40</accession>
<dbReference type="InParanoid" id="B0CX40"/>
<reference evidence="2 3" key="1">
    <citation type="journal article" date="2008" name="Nature">
        <title>The genome of Laccaria bicolor provides insights into mycorrhizal symbiosis.</title>
        <authorList>
            <person name="Martin F."/>
            <person name="Aerts A."/>
            <person name="Ahren D."/>
            <person name="Brun A."/>
            <person name="Danchin E.G.J."/>
            <person name="Duchaussoy F."/>
            <person name="Gibon J."/>
            <person name="Kohler A."/>
            <person name="Lindquist E."/>
            <person name="Pereda V."/>
            <person name="Salamov A."/>
            <person name="Shapiro H.J."/>
            <person name="Wuyts J."/>
            <person name="Blaudez D."/>
            <person name="Buee M."/>
            <person name="Brokstein P."/>
            <person name="Canbaeck B."/>
            <person name="Cohen D."/>
            <person name="Courty P.E."/>
            <person name="Coutinho P.M."/>
            <person name="Delaruelle C."/>
            <person name="Detter J.C."/>
            <person name="Deveau A."/>
            <person name="DiFazio S."/>
            <person name="Duplessis S."/>
            <person name="Fraissinet-Tachet L."/>
            <person name="Lucic E."/>
            <person name="Frey-Klett P."/>
            <person name="Fourrey C."/>
            <person name="Feussner I."/>
            <person name="Gay G."/>
            <person name="Grimwood J."/>
            <person name="Hoegger P.J."/>
            <person name="Jain P."/>
            <person name="Kilaru S."/>
            <person name="Labbe J."/>
            <person name="Lin Y.C."/>
            <person name="Legue V."/>
            <person name="Le Tacon F."/>
            <person name="Marmeisse R."/>
            <person name="Melayah D."/>
            <person name="Montanini B."/>
            <person name="Muratet M."/>
            <person name="Nehls U."/>
            <person name="Niculita-Hirzel H."/>
            <person name="Oudot-Le Secq M.P."/>
            <person name="Peter M."/>
            <person name="Quesneville H."/>
            <person name="Rajashekar B."/>
            <person name="Reich M."/>
            <person name="Rouhier N."/>
            <person name="Schmutz J."/>
            <person name="Yin T."/>
            <person name="Chalot M."/>
            <person name="Henrissat B."/>
            <person name="Kuees U."/>
            <person name="Lucas S."/>
            <person name="Van de Peer Y."/>
            <person name="Podila G.K."/>
            <person name="Polle A."/>
            <person name="Pukkila P.J."/>
            <person name="Richardson P.M."/>
            <person name="Rouze P."/>
            <person name="Sanders I.R."/>
            <person name="Stajich J.E."/>
            <person name="Tunlid A."/>
            <person name="Tuskan G."/>
            <person name="Grigoriev I.V."/>
        </authorList>
    </citation>
    <scope>NUCLEOTIDE SEQUENCE [LARGE SCALE GENOMIC DNA]</scope>
    <source>
        <strain evidence="3">S238N-H82 / ATCC MYA-4686</strain>
    </source>
</reference>
<dbReference type="RefSeq" id="XP_001875684.1">
    <property type="nucleotide sequence ID" value="XM_001875649.1"/>
</dbReference>
<feature type="region of interest" description="Disordered" evidence="1">
    <location>
        <begin position="1"/>
        <end position="41"/>
    </location>
</feature>
<dbReference type="Proteomes" id="UP000001194">
    <property type="component" value="Unassembled WGS sequence"/>
</dbReference>
<protein>
    <submittedName>
        <fullName evidence="2">Predicted protein</fullName>
    </submittedName>
</protein>
<organism evidence="3">
    <name type="scientific">Laccaria bicolor (strain S238N-H82 / ATCC MYA-4686)</name>
    <name type="common">Bicoloured deceiver</name>
    <name type="synonym">Laccaria laccata var. bicolor</name>
    <dbReference type="NCBI Taxonomy" id="486041"/>
    <lineage>
        <taxon>Eukaryota</taxon>
        <taxon>Fungi</taxon>
        <taxon>Dikarya</taxon>
        <taxon>Basidiomycota</taxon>
        <taxon>Agaricomycotina</taxon>
        <taxon>Agaricomycetes</taxon>
        <taxon>Agaricomycetidae</taxon>
        <taxon>Agaricales</taxon>
        <taxon>Agaricineae</taxon>
        <taxon>Hydnangiaceae</taxon>
        <taxon>Laccaria</taxon>
    </lineage>
</organism>
<evidence type="ECO:0000313" key="2">
    <source>
        <dbReference type="EMBL" id="EDR13186.1"/>
    </source>
</evidence>
<dbReference type="AlphaFoldDB" id="B0CX40"/>
<dbReference type="GeneID" id="6071165"/>
<gene>
    <name evidence="2" type="ORF">LACBIDRAFT_322667</name>
</gene>